<evidence type="ECO:0000259" key="3">
    <source>
        <dbReference type="PROSITE" id="PS51832"/>
    </source>
</evidence>
<dbReference type="Pfam" id="PF13487">
    <property type="entry name" value="HD_5"/>
    <property type="match status" value="1"/>
</dbReference>
<feature type="domain" description="HD-GYP" evidence="3">
    <location>
        <begin position="1086"/>
        <end position="1281"/>
    </location>
</feature>
<dbReference type="InterPro" id="IPR003018">
    <property type="entry name" value="GAF"/>
</dbReference>
<dbReference type="InterPro" id="IPR037522">
    <property type="entry name" value="HD_GYP_dom"/>
</dbReference>
<evidence type="ECO:0000256" key="1">
    <source>
        <dbReference type="SAM" id="MobiDB-lite"/>
    </source>
</evidence>
<comment type="caution">
    <text evidence="4">The sequence shown here is derived from an EMBL/GenBank/DDBJ whole genome shotgun (WGS) entry which is preliminary data.</text>
</comment>
<dbReference type="OrthoDB" id="9798833at2"/>
<feature type="region of interest" description="Disordered" evidence="1">
    <location>
        <begin position="632"/>
        <end position="656"/>
    </location>
</feature>
<dbReference type="PANTHER" id="PTHR45228:SF1">
    <property type="entry name" value="CYCLIC DI-GMP PHOSPHODIESTERASE TM_0186"/>
    <property type="match status" value="1"/>
</dbReference>
<dbReference type="GO" id="GO:0016787">
    <property type="term" value="F:hydrolase activity"/>
    <property type="evidence" value="ECO:0007669"/>
    <property type="project" value="UniProtKB-KW"/>
</dbReference>
<dbReference type="PATRIC" id="fig|1476583.3.peg.332"/>
<dbReference type="PROSITE" id="PS50113">
    <property type="entry name" value="PAC"/>
    <property type="match status" value="1"/>
</dbReference>
<dbReference type="CDD" id="cd00130">
    <property type="entry name" value="PAS"/>
    <property type="match status" value="1"/>
</dbReference>
<dbReference type="SUPFAM" id="SSF55781">
    <property type="entry name" value="GAF domain-like"/>
    <property type="match status" value="4"/>
</dbReference>
<proteinExistence type="predicted"/>
<gene>
    <name evidence="4" type="ORF">DEIPH_ctg004orf0189</name>
</gene>
<dbReference type="PROSITE" id="PS51832">
    <property type="entry name" value="HD_GYP"/>
    <property type="match status" value="1"/>
</dbReference>
<dbReference type="STRING" id="1476583.DEIPH_ctg004orf0189"/>
<dbReference type="InterPro" id="IPR013655">
    <property type="entry name" value="PAS_fold_3"/>
</dbReference>
<dbReference type="Gene3D" id="3.30.450.40">
    <property type="match status" value="4"/>
</dbReference>
<accession>A0A016QUW2</accession>
<evidence type="ECO:0000313" key="4">
    <source>
        <dbReference type="EMBL" id="EYB69657.1"/>
    </source>
</evidence>
<dbReference type="SUPFAM" id="SSF109604">
    <property type="entry name" value="HD-domain/PDEase-like"/>
    <property type="match status" value="1"/>
</dbReference>
<dbReference type="eggNOG" id="COG3437">
    <property type="taxonomic scope" value="Bacteria"/>
</dbReference>
<dbReference type="Pfam" id="PF08447">
    <property type="entry name" value="PAS_3"/>
    <property type="match status" value="1"/>
</dbReference>
<dbReference type="SMART" id="SM00471">
    <property type="entry name" value="HDc"/>
    <property type="match status" value="1"/>
</dbReference>
<dbReference type="InterPro" id="IPR052020">
    <property type="entry name" value="Cyclic_di-GMP/3'3'-cGAMP_PDE"/>
</dbReference>
<dbReference type="InterPro" id="IPR029016">
    <property type="entry name" value="GAF-like_dom_sf"/>
</dbReference>
<keyword evidence="4" id="KW-0378">Hydrolase</keyword>
<feature type="compositionally biased region" description="Basic and acidic residues" evidence="1">
    <location>
        <begin position="632"/>
        <end position="643"/>
    </location>
</feature>
<dbReference type="Gene3D" id="3.30.450.20">
    <property type="entry name" value="PAS domain"/>
    <property type="match status" value="1"/>
</dbReference>
<dbReference type="InterPro" id="IPR000700">
    <property type="entry name" value="PAS-assoc_C"/>
</dbReference>
<reference evidence="4 5" key="1">
    <citation type="submission" date="2014-03" db="EMBL/GenBank/DDBJ databases">
        <title>Draft genome sequence of Deinococcus phoenicis 1P10ME.</title>
        <authorList>
            <person name="Stepanov V.G."/>
            <person name="Vaishampayan P."/>
            <person name="Venkateswaran K."/>
            <person name="Fox G.E."/>
        </authorList>
    </citation>
    <scope>NUCLEOTIDE SEQUENCE [LARGE SCALE GENOMIC DNA]</scope>
    <source>
        <strain evidence="4 5">1P10ME</strain>
    </source>
</reference>
<dbReference type="InterPro" id="IPR001610">
    <property type="entry name" value="PAC"/>
</dbReference>
<dbReference type="InterPro" id="IPR035965">
    <property type="entry name" value="PAS-like_dom_sf"/>
</dbReference>
<dbReference type="SUPFAM" id="SSF55785">
    <property type="entry name" value="PYP-like sensor domain (PAS domain)"/>
    <property type="match status" value="1"/>
</dbReference>
<sequence>MLTPAPSTPDAHLALLDLASGTLHPLSGDWLWMGWTPGTPVLLERWLDLVCPEDRSMLEAELDRAARQGDAVFRRVRFGLRPLSPGVRHRVQQAEADWHVARRASDGRATHLGVALRLLPASQEDTATPPIRPTRLPPRADLLGGMTDTATFTWTQGAPGTPALQVSPSLAAWLGAAPGTLEALLAHLDPESADVLQTYLLDPAASPERPPLEWLGEIRGGRLPSEVGEFTVRPVLLSVQPPGRIAGARVAFGVLRDVGEPLRLQEALADRERLLREAQALAGLGSWRYDLRRGSLVWSDGNFHLLGLPVGTPDLGIWSAHIHPEDRDRVNAAMTATWPEARLTLRYRILRADGEERVVETRGRAEVGPDGQPALLYGTTQDVTGQVRAEAQEREARRLQAALLDAAAAITATLDRDEVLARLVGSVGRMVPFDEADILLLDPDGETLRLVLRRGGPNAPAPPGGKPVSYPLSSFPLLVSAAARGSATVVEDVRRSASWVPLPESRWVRSVLLQPIMVEGQLLGFLKLLSAAPGAFSAEGAERVRLFMGYVRAALHNSRLYELARREAHRASVLADLAARLNRPLTPEQVADVVAHGTREALGRGCVSVVRQDPVQGEPYRVSRVGFEDHPGAHLPEVRDRPPLRPPPVQSGGAGIGTRLTLLTGATPEEARTLTRLGYRQVLHISMGRDGSFLAGLYVGLLDPVPFTPEEQELLVGIAEQAALAFLNADLRAENAARLRDLTVLNLTAQRFAQLLDEAALADAVVDAAAEHFGTDCAWVVARTPQGQLSPLSTRPQPLPDLGPDWPGPHPALTALLPDVPVALRPGSDPLEGRGAWWAAAAAHGIRSAAVIPVPFPNQELLGRDAPTWEAPRLLLLLSRVPGAYTPQRLRVLSTLAHHLGTALHNARLFQETRQRLARLEALHDLDSVISTAHDLDHVMGRVAEIAAAQPGVSAVTVCLRSPHTPLLEYVAAQGLMRTLPDAAALSGEGPPAIVALEGRPLRVPEVATSALIGVGAWARQVGARGYQALPLSAKGQVLGVLEYVWHAEDPDPQTHVFLRVLADQAAIASESARLYRDLQRQTVHLALAYDETLEGWSRALDLRDKETEGHTRRVTDLTVQLAQAFGIDPEALTHVRRGALLHDIGKMGIPDAILHKPGPLDAAEWRVMKRHPNLALELLSPIGFLRPALDIPYTHHEKWDGSGYPRGLRGEAIPLSARLFAVVDVWDALTNDRPYRPAWTPERALAHIRAESGTHFDPRVVEAFTALIVERHPELAGVLNRDG</sequence>
<protein>
    <submittedName>
        <fullName evidence="4">Metal dependent phosphohydrolase</fullName>
    </submittedName>
</protein>
<evidence type="ECO:0000313" key="5">
    <source>
        <dbReference type="Proteomes" id="UP000020492"/>
    </source>
</evidence>
<keyword evidence="5" id="KW-1185">Reference proteome</keyword>
<dbReference type="Proteomes" id="UP000020492">
    <property type="component" value="Unassembled WGS sequence"/>
</dbReference>
<dbReference type="InterPro" id="IPR000014">
    <property type="entry name" value="PAS"/>
</dbReference>
<dbReference type="Gene3D" id="2.10.70.100">
    <property type="match status" value="1"/>
</dbReference>
<dbReference type="EMBL" id="JHAC01000004">
    <property type="protein sequence ID" value="EYB69657.1"/>
    <property type="molecule type" value="Genomic_DNA"/>
</dbReference>
<dbReference type="InterPro" id="IPR003607">
    <property type="entry name" value="HD/PDEase_dom"/>
</dbReference>
<feature type="domain" description="PAC" evidence="2">
    <location>
        <begin position="343"/>
        <end position="395"/>
    </location>
</feature>
<dbReference type="SMART" id="SM00086">
    <property type="entry name" value="PAC"/>
    <property type="match status" value="1"/>
</dbReference>
<name>A0A016QUW2_9DEIO</name>
<dbReference type="Gene3D" id="1.10.3210.10">
    <property type="entry name" value="Hypothetical protein af1432"/>
    <property type="match status" value="1"/>
</dbReference>
<dbReference type="RefSeq" id="WP_051517067.1">
    <property type="nucleotide sequence ID" value="NZ_JHAC01000004.1"/>
</dbReference>
<dbReference type="PANTHER" id="PTHR45228">
    <property type="entry name" value="CYCLIC DI-GMP PHOSPHODIESTERASE TM_0186-RELATED"/>
    <property type="match status" value="1"/>
</dbReference>
<dbReference type="SMART" id="SM00065">
    <property type="entry name" value="GAF"/>
    <property type="match status" value="3"/>
</dbReference>
<dbReference type="Pfam" id="PF13185">
    <property type="entry name" value="GAF_2"/>
    <property type="match status" value="2"/>
</dbReference>
<dbReference type="CDD" id="cd00077">
    <property type="entry name" value="HDc"/>
    <property type="match status" value="1"/>
</dbReference>
<organism evidence="4 5">
    <name type="scientific">Deinococcus phoenicis</name>
    <dbReference type="NCBI Taxonomy" id="1476583"/>
    <lineage>
        <taxon>Bacteria</taxon>
        <taxon>Thermotogati</taxon>
        <taxon>Deinococcota</taxon>
        <taxon>Deinococci</taxon>
        <taxon>Deinococcales</taxon>
        <taxon>Deinococcaceae</taxon>
        <taxon>Deinococcus</taxon>
    </lineage>
</organism>
<evidence type="ECO:0000259" key="2">
    <source>
        <dbReference type="PROSITE" id="PS50113"/>
    </source>
</evidence>